<feature type="domain" description="Cyclic nucleotide-binding" evidence="1">
    <location>
        <begin position="19"/>
        <end position="93"/>
    </location>
</feature>
<reference evidence="2 3" key="1">
    <citation type="submission" date="2020-02" db="EMBL/GenBank/DDBJ databases">
        <title>Genome sequence of Roseobacter ponti.</title>
        <authorList>
            <person name="Hollensteiner J."/>
            <person name="Schneider D."/>
            <person name="Poehlein A."/>
            <person name="Daniel R."/>
        </authorList>
    </citation>
    <scope>NUCLEOTIDE SEQUENCE [LARGE SCALE GENOMIC DNA]</scope>
    <source>
        <strain evidence="2 3">DSM 106830</strain>
    </source>
</reference>
<dbReference type="InterPro" id="IPR000595">
    <property type="entry name" value="cNMP-bd_dom"/>
</dbReference>
<dbReference type="AlphaFoldDB" id="A0A858SRV3"/>
<proteinExistence type="predicted"/>
<dbReference type="InterPro" id="IPR014710">
    <property type="entry name" value="RmlC-like_jellyroll"/>
</dbReference>
<protein>
    <submittedName>
        <fullName evidence="2">Crp/Fnr family transcriptional regulator</fullName>
    </submittedName>
</protein>
<evidence type="ECO:0000259" key="1">
    <source>
        <dbReference type="PROSITE" id="PS50042"/>
    </source>
</evidence>
<evidence type="ECO:0000313" key="3">
    <source>
        <dbReference type="Proteomes" id="UP000503308"/>
    </source>
</evidence>
<dbReference type="PROSITE" id="PS50042">
    <property type="entry name" value="CNMP_BINDING_3"/>
    <property type="match status" value="1"/>
</dbReference>
<dbReference type="GO" id="GO:0003700">
    <property type="term" value="F:DNA-binding transcription factor activity"/>
    <property type="evidence" value="ECO:0007669"/>
    <property type="project" value="TreeGrafter"/>
</dbReference>
<dbReference type="SMART" id="SM00100">
    <property type="entry name" value="cNMP"/>
    <property type="match status" value="1"/>
</dbReference>
<dbReference type="Pfam" id="PF00027">
    <property type="entry name" value="cNMP_binding"/>
    <property type="match status" value="1"/>
</dbReference>
<gene>
    <name evidence="2" type="ORF">G3256_04160</name>
</gene>
<dbReference type="InterPro" id="IPR050397">
    <property type="entry name" value="Env_Response_Regulators"/>
</dbReference>
<dbReference type="PANTHER" id="PTHR24567:SF74">
    <property type="entry name" value="HTH-TYPE TRANSCRIPTIONAL REGULATOR ARCR"/>
    <property type="match status" value="1"/>
</dbReference>
<sequence>MSDWREIFIGAPERALGCGAVLFRRDDPVHFMYLVQSGSVALERGMADGTALTLHVATAGNALAEASLFADAYHCDAVARTDARVARLTRADFLTHLKRMPDAALSLIGTHARQVQSQRARIEILRLRRVSDRLDAWLALHGAPAKGQWVRVADDIGVSQPALYRELARRRGKAGAG</sequence>
<organism evidence="2 3">
    <name type="scientific">Roseobacter ponti</name>
    <dbReference type="NCBI Taxonomy" id="1891787"/>
    <lineage>
        <taxon>Bacteria</taxon>
        <taxon>Pseudomonadati</taxon>
        <taxon>Pseudomonadota</taxon>
        <taxon>Alphaproteobacteria</taxon>
        <taxon>Rhodobacterales</taxon>
        <taxon>Roseobacteraceae</taxon>
        <taxon>Roseobacter</taxon>
    </lineage>
</organism>
<name>A0A858SRV3_9RHOB</name>
<dbReference type="EMBL" id="CP048788">
    <property type="protein sequence ID" value="QJF50413.1"/>
    <property type="molecule type" value="Genomic_DNA"/>
</dbReference>
<keyword evidence="3" id="KW-1185">Reference proteome</keyword>
<dbReference type="Proteomes" id="UP000503308">
    <property type="component" value="Chromosome"/>
</dbReference>
<dbReference type="RefSeq" id="WP_169639629.1">
    <property type="nucleotide sequence ID" value="NZ_CP048788.1"/>
</dbReference>
<evidence type="ECO:0000313" key="2">
    <source>
        <dbReference type="EMBL" id="QJF50413.1"/>
    </source>
</evidence>
<dbReference type="SUPFAM" id="SSF51206">
    <property type="entry name" value="cAMP-binding domain-like"/>
    <property type="match status" value="1"/>
</dbReference>
<dbReference type="GO" id="GO:0005829">
    <property type="term" value="C:cytosol"/>
    <property type="evidence" value="ECO:0007669"/>
    <property type="project" value="TreeGrafter"/>
</dbReference>
<dbReference type="CDD" id="cd00038">
    <property type="entry name" value="CAP_ED"/>
    <property type="match status" value="1"/>
</dbReference>
<accession>A0A858SRV3</accession>
<dbReference type="PANTHER" id="PTHR24567">
    <property type="entry name" value="CRP FAMILY TRANSCRIPTIONAL REGULATORY PROTEIN"/>
    <property type="match status" value="1"/>
</dbReference>
<dbReference type="InterPro" id="IPR018490">
    <property type="entry name" value="cNMP-bd_dom_sf"/>
</dbReference>
<dbReference type="Gene3D" id="2.60.120.10">
    <property type="entry name" value="Jelly Rolls"/>
    <property type="match status" value="1"/>
</dbReference>
<dbReference type="KEGG" id="rpon:G3256_04160"/>